<reference evidence="2 3" key="1">
    <citation type="journal article" date="2016" name="Nat. Commun.">
        <title>Thousands of microbial genomes shed light on interconnected biogeochemical processes in an aquifer system.</title>
        <authorList>
            <person name="Anantharaman K."/>
            <person name="Brown C.T."/>
            <person name="Hug L.A."/>
            <person name="Sharon I."/>
            <person name="Castelle C.J."/>
            <person name="Probst A.J."/>
            <person name="Thomas B.C."/>
            <person name="Singh A."/>
            <person name="Wilkins M.J."/>
            <person name="Karaoz U."/>
            <person name="Brodie E.L."/>
            <person name="Williams K.H."/>
            <person name="Hubbard S.S."/>
            <person name="Banfield J.F."/>
        </authorList>
    </citation>
    <scope>NUCLEOTIDE SEQUENCE [LARGE SCALE GENOMIC DNA]</scope>
</reference>
<feature type="signal peptide" evidence="1">
    <location>
        <begin position="1"/>
        <end position="23"/>
    </location>
</feature>
<comment type="caution">
    <text evidence="2">The sequence shown here is derived from an EMBL/GenBank/DDBJ whole genome shotgun (WGS) entry which is preliminary data.</text>
</comment>
<evidence type="ECO:0000256" key="1">
    <source>
        <dbReference type="SAM" id="SignalP"/>
    </source>
</evidence>
<dbReference type="Proteomes" id="UP000178486">
    <property type="component" value="Unassembled WGS sequence"/>
</dbReference>
<organism evidence="2 3">
    <name type="scientific">Candidatus Roizmanbacteria bacterium RIFCSPLOWO2_01_FULL_45_11</name>
    <dbReference type="NCBI Taxonomy" id="1802070"/>
    <lineage>
        <taxon>Bacteria</taxon>
        <taxon>Candidatus Roizmaniibacteriota</taxon>
    </lineage>
</organism>
<accession>A0A1F7JDJ6</accession>
<keyword evidence="1" id="KW-0732">Signal</keyword>
<gene>
    <name evidence="2" type="ORF">A3B56_03405</name>
</gene>
<name>A0A1F7JDJ6_9BACT</name>
<proteinExistence type="predicted"/>
<evidence type="ECO:0008006" key="4">
    <source>
        <dbReference type="Google" id="ProtNLM"/>
    </source>
</evidence>
<protein>
    <recommendedName>
        <fullName evidence="4">Mannosyl-glycoprotein endo-beta-N-acetylglucosamidase-like domain-containing protein</fullName>
    </recommendedName>
</protein>
<evidence type="ECO:0000313" key="2">
    <source>
        <dbReference type="EMBL" id="OGK53682.1"/>
    </source>
</evidence>
<dbReference type="AlphaFoldDB" id="A0A1F7JDJ6"/>
<dbReference type="EMBL" id="MGAU01000052">
    <property type="protein sequence ID" value="OGK53682.1"/>
    <property type="molecule type" value="Genomic_DNA"/>
</dbReference>
<evidence type="ECO:0000313" key="3">
    <source>
        <dbReference type="Proteomes" id="UP000178486"/>
    </source>
</evidence>
<feature type="chain" id="PRO_5009529442" description="Mannosyl-glycoprotein endo-beta-N-acetylglucosamidase-like domain-containing protein" evidence="1">
    <location>
        <begin position="24"/>
        <end position="182"/>
    </location>
</feature>
<sequence>MKKILLILFWFVMIVSMPAPVIAADTIADHSSMLSESVVSKTTDNRVTKLQAYLDRHNSPLAQNAQDFVDAADMYGFGENWALVAAIAGNESTLGKFIPRGSYNAWGWGIPTGAQSGIGFRDWKEGIFTVTKGLKENYMNRGATTVEKIAPIYAPPSKTWARNVRWFMNEIESTSTAPSLSL</sequence>